<feature type="compositionally biased region" description="Polar residues" evidence="1">
    <location>
        <begin position="169"/>
        <end position="179"/>
    </location>
</feature>
<feature type="region of interest" description="Disordered" evidence="1">
    <location>
        <begin position="225"/>
        <end position="252"/>
    </location>
</feature>
<name>A0AA88Y1I3_PINIB</name>
<feature type="compositionally biased region" description="Polar residues" evidence="1">
    <location>
        <begin position="69"/>
        <end position="81"/>
    </location>
</feature>
<dbReference type="Proteomes" id="UP001186944">
    <property type="component" value="Unassembled WGS sequence"/>
</dbReference>
<reference evidence="2" key="1">
    <citation type="submission" date="2019-08" db="EMBL/GenBank/DDBJ databases">
        <title>The improved chromosome-level genome for the pearl oyster Pinctada fucata martensii using PacBio sequencing and Hi-C.</title>
        <authorList>
            <person name="Zheng Z."/>
        </authorList>
    </citation>
    <scope>NUCLEOTIDE SEQUENCE</scope>
    <source>
        <strain evidence="2">ZZ-2019</strain>
        <tissue evidence="2">Adductor muscle</tissue>
    </source>
</reference>
<evidence type="ECO:0000313" key="2">
    <source>
        <dbReference type="EMBL" id="KAK3091995.1"/>
    </source>
</evidence>
<organism evidence="2 3">
    <name type="scientific">Pinctada imbricata</name>
    <name type="common">Atlantic pearl-oyster</name>
    <name type="synonym">Pinctada martensii</name>
    <dbReference type="NCBI Taxonomy" id="66713"/>
    <lineage>
        <taxon>Eukaryota</taxon>
        <taxon>Metazoa</taxon>
        <taxon>Spiralia</taxon>
        <taxon>Lophotrochozoa</taxon>
        <taxon>Mollusca</taxon>
        <taxon>Bivalvia</taxon>
        <taxon>Autobranchia</taxon>
        <taxon>Pteriomorphia</taxon>
        <taxon>Pterioida</taxon>
        <taxon>Pterioidea</taxon>
        <taxon>Pteriidae</taxon>
        <taxon>Pinctada</taxon>
    </lineage>
</organism>
<sequence>MSSYENVFLNHIQLDKRISGSDIENSVKKSDIKDRNLQKHEVRNRILRKYRRNWWKFYSVRKKKTAETSTFTETPRVQSDPSDFRLSRSWPSLGTKDNAGNTLFPETNHDDKILFRGKSLDSAEIQNGPFCTEFPIAEIGTEMSGNRGNGNSPFNSSNSCGSPEGLFSMETNQKSTVSSKVDEKEADSRLCTKCFRELNNNLEHIKSNPSKEVCACGDDAAAQVEGQHEKSNFSNVVEKDQDDQDDLSDMDD</sequence>
<evidence type="ECO:0000313" key="3">
    <source>
        <dbReference type="Proteomes" id="UP001186944"/>
    </source>
</evidence>
<feature type="region of interest" description="Disordered" evidence="1">
    <location>
        <begin position="142"/>
        <end position="182"/>
    </location>
</feature>
<feature type="compositionally biased region" description="Low complexity" evidence="1">
    <location>
        <begin position="144"/>
        <end position="162"/>
    </location>
</feature>
<keyword evidence="3" id="KW-1185">Reference proteome</keyword>
<dbReference type="EMBL" id="VSWD01000010">
    <property type="protein sequence ID" value="KAK3091995.1"/>
    <property type="molecule type" value="Genomic_DNA"/>
</dbReference>
<gene>
    <name evidence="2" type="ORF">FSP39_024320</name>
</gene>
<evidence type="ECO:0000256" key="1">
    <source>
        <dbReference type="SAM" id="MobiDB-lite"/>
    </source>
</evidence>
<accession>A0AA88Y1I3</accession>
<comment type="caution">
    <text evidence="2">The sequence shown here is derived from an EMBL/GenBank/DDBJ whole genome shotgun (WGS) entry which is preliminary data.</text>
</comment>
<proteinExistence type="predicted"/>
<feature type="compositionally biased region" description="Acidic residues" evidence="1">
    <location>
        <begin position="240"/>
        <end position="252"/>
    </location>
</feature>
<protein>
    <submittedName>
        <fullName evidence="2">Uncharacterized protein</fullName>
    </submittedName>
</protein>
<dbReference type="AlphaFoldDB" id="A0AA88Y1I3"/>
<feature type="region of interest" description="Disordered" evidence="1">
    <location>
        <begin position="69"/>
        <end position="91"/>
    </location>
</feature>